<dbReference type="CDD" id="cd22207">
    <property type="entry name" value="pseudoGTPaseD_p190RhoGAP"/>
    <property type="match status" value="1"/>
</dbReference>
<evidence type="ECO:0000256" key="2">
    <source>
        <dbReference type="ARBA" id="ARBA00022737"/>
    </source>
</evidence>
<dbReference type="Proteomes" id="UP001461498">
    <property type="component" value="Unassembled WGS sequence"/>
</dbReference>
<dbReference type="PROSITE" id="PS51852">
    <property type="entry name" value="PG1"/>
    <property type="match status" value="1"/>
</dbReference>
<dbReference type="GO" id="GO:0005829">
    <property type="term" value="C:cytosol"/>
    <property type="evidence" value="ECO:0007669"/>
    <property type="project" value="TreeGrafter"/>
</dbReference>
<evidence type="ECO:0008006" key="9">
    <source>
        <dbReference type="Google" id="ProtNLM"/>
    </source>
</evidence>
<evidence type="ECO:0000313" key="8">
    <source>
        <dbReference type="Proteomes" id="UP001461498"/>
    </source>
</evidence>
<dbReference type="Pfam" id="PF19518">
    <property type="entry name" value="RhoGAP_pG1_pG2"/>
    <property type="match status" value="1"/>
</dbReference>
<comment type="caution">
    <text evidence="7">The sequence shown here is derived from an EMBL/GenBank/DDBJ whole genome shotgun (WGS) entry which is preliminary data.</text>
</comment>
<dbReference type="Pfam" id="PF00071">
    <property type="entry name" value="Ras"/>
    <property type="match status" value="1"/>
</dbReference>
<dbReference type="EMBL" id="JAPXFL010000013">
    <property type="protein sequence ID" value="KAK9497871.1"/>
    <property type="molecule type" value="Genomic_DNA"/>
</dbReference>
<feature type="region of interest" description="Disordered" evidence="3">
    <location>
        <begin position="1055"/>
        <end position="1090"/>
    </location>
</feature>
<feature type="compositionally biased region" description="Pro residues" evidence="3">
    <location>
        <begin position="1058"/>
        <end position="1072"/>
    </location>
</feature>
<dbReference type="GO" id="GO:0007266">
    <property type="term" value="P:Rho protein signal transduction"/>
    <property type="evidence" value="ECO:0007669"/>
    <property type="project" value="TreeGrafter"/>
</dbReference>
<dbReference type="InterPro" id="IPR027417">
    <property type="entry name" value="P-loop_NTPase"/>
</dbReference>
<evidence type="ECO:0000313" key="7">
    <source>
        <dbReference type="EMBL" id="KAK9497871.1"/>
    </source>
</evidence>
<dbReference type="InterPro" id="IPR002713">
    <property type="entry name" value="FF_domain"/>
</dbReference>
<dbReference type="PROSITE" id="PS51676">
    <property type="entry name" value="FF"/>
    <property type="match status" value="2"/>
</dbReference>
<evidence type="ECO:0000259" key="6">
    <source>
        <dbReference type="PROSITE" id="PS51853"/>
    </source>
</evidence>
<dbReference type="PROSITE" id="PS51853">
    <property type="entry name" value="PG2"/>
    <property type="match status" value="1"/>
</dbReference>
<dbReference type="InterPro" id="IPR039007">
    <property type="entry name" value="pG1"/>
</dbReference>
<name>A0AAW1CG88_9HEMI</name>
<dbReference type="InterPro" id="IPR051978">
    <property type="entry name" value="Rho-GAP_domain"/>
</dbReference>
<dbReference type="InterPro" id="IPR039006">
    <property type="entry name" value="RhoGAP_pG2"/>
</dbReference>
<dbReference type="InterPro" id="IPR045786">
    <property type="entry name" value="RhoGAP_pG1_pG2"/>
</dbReference>
<dbReference type="Gene3D" id="3.40.50.300">
    <property type="entry name" value="P-loop containing nucleotide triphosphate hydrolases"/>
    <property type="match status" value="1"/>
</dbReference>
<keyword evidence="2" id="KW-0677">Repeat</keyword>
<feature type="compositionally biased region" description="Polar residues" evidence="3">
    <location>
        <begin position="1079"/>
        <end position="1090"/>
    </location>
</feature>
<feature type="domain" description="FF" evidence="4">
    <location>
        <begin position="494"/>
        <end position="563"/>
    </location>
</feature>
<feature type="domain" description="FF" evidence="4">
    <location>
        <begin position="439"/>
        <end position="493"/>
    </location>
</feature>
<dbReference type="GO" id="GO:0008361">
    <property type="term" value="P:regulation of cell size"/>
    <property type="evidence" value="ECO:0007669"/>
    <property type="project" value="TreeGrafter"/>
</dbReference>
<protein>
    <recommendedName>
        <fullName evidence="9">Rho GTPase-activating protein 190</fullName>
    </recommendedName>
</protein>
<dbReference type="Gene3D" id="1.10.10.440">
    <property type="entry name" value="FF domain"/>
    <property type="match status" value="2"/>
</dbReference>
<dbReference type="PANTHER" id="PTHR46005:SF4">
    <property type="entry name" value="RHO GTPASE-ACTIVATING PROTEIN 190"/>
    <property type="match status" value="1"/>
</dbReference>
<dbReference type="GO" id="GO:0050770">
    <property type="term" value="P:regulation of axonogenesis"/>
    <property type="evidence" value="ECO:0007669"/>
    <property type="project" value="TreeGrafter"/>
</dbReference>
<dbReference type="GO" id="GO:0003924">
    <property type="term" value="F:GTPase activity"/>
    <property type="evidence" value="ECO:0007669"/>
    <property type="project" value="InterPro"/>
</dbReference>
<keyword evidence="1" id="KW-0343">GTPase activation</keyword>
<gene>
    <name evidence="7" type="ORF">O3M35_003781</name>
</gene>
<dbReference type="InterPro" id="IPR057284">
    <property type="entry name" value="FF_RHG35_4th"/>
</dbReference>
<accession>A0AAW1CG88</accession>
<dbReference type="GO" id="GO:0005096">
    <property type="term" value="F:GTPase activator activity"/>
    <property type="evidence" value="ECO:0007669"/>
    <property type="project" value="UniProtKB-KW"/>
</dbReference>
<feature type="domain" description="PG2 pseudoGTPase" evidence="6">
    <location>
        <begin position="797"/>
        <end position="957"/>
    </location>
</feature>
<keyword evidence="8" id="KW-1185">Reference proteome</keyword>
<dbReference type="PANTHER" id="PTHR46005">
    <property type="entry name" value="RHO GTPASE-ACTIVATING PROTEIN 190"/>
    <property type="match status" value="1"/>
</dbReference>
<sequence>MLSRKSDSAKLIHVSVVGLSGTEKEKGAVGVGKSCLCNRFLRTLADDYSVDHISVLSQSDFSGRVVNNDHFLYWGEVSKTSDEGHDFHFQVIEQTEFIDDSSFQPFKAGGKMEPYVKRCAATKLASAEKLMYICKNQLGIEKEYEQKILPEGKVNIDGFICVFDVSTVPNRPIDKQVEAVAAILNNLMKTKKPVVLVTTKNDDGNESYIREVEKLAARKEYKGLIPIVETSAHENINIDSAFITLAQLIDKSKGRSKVVPYAEAARARKEHLEMTTEAFQSLITSQITDHQSLWSQTYKKFAKHDELLKFTQEFGSANTQRIFRRHVKRLKDEHVARKVRGYMEVLPDILQEMIPDISVFHECDWPTVQQHIKEHPDFDSYFYKGDDDLIGTSDGDSDWEDSKGIIDKGKRIPYHVLESGEAESVFKSHASALQQEQKKMEWKKQFKQLLEDTGYVTPGKLLSEIRVLFMGRECFEALSEQECQQIYDRHQKDIVDKAKHNFQELLLENADLFYHFKSIAPTGTITQDDIKEITDALKEDSRYKALDRLDQDRKLMLFQHLGFVHCPIREHCPAFPNCMDALIERILANKAQRPSWISSGQWAINGDSNPLNVVVMSSKSLAHEFIDEIRALCEDDDIEIDYHLYTLDFCVIDGDVSLPQSSFQSLDFVPHGCFCLYSNIDTFEYIRESLEKTLVTNLEQEDRLPFRGLPIVIIFNPDADLDDDILLKLHSEGQNLADSVHCAFIHDSEEDEEYRGDRYGRETIIKGFRLLLDIVRDRAGLGNIYQSVNEPLEPDIRIIMCLFCGDPYSVENVLAPLLSHHWSVMSGERSVVIETFLGSSRRRVEVIISSFHGANAFREELVHGFILVYSTKRKASLATLNAFSMNIPNLPIQIMAVTDIGGANAFFTNDLCHLLITEGNATADRLQAHFTTSNASYQHKTAYYTPFFKEVWEKKPEIEQAFHLEEPVVNSNFSNDDQLLPTINSTPYHLKLGSRNGGLSCDYDKHDTEDGTYSPTFSHEQMTVGSASEESDTYSPLDTQQKLNSVSPHKILQGFQVYPPPATPPEPAPPDHPPGRRPQSSSDNLLGSYTSLDDISCNLII</sequence>
<dbReference type="SUPFAM" id="SSF52540">
    <property type="entry name" value="P-loop containing nucleoside triphosphate hydrolases"/>
    <property type="match status" value="1"/>
</dbReference>
<dbReference type="Pfam" id="PF23083">
    <property type="entry name" value="FF_RHG35_4th"/>
    <property type="match status" value="1"/>
</dbReference>
<dbReference type="InterPro" id="IPR001806">
    <property type="entry name" value="Small_GTPase"/>
</dbReference>
<evidence type="ECO:0000259" key="5">
    <source>
        <dbReference type="PROSITE" id="PS51852"/>
    </source>
</evidence>
<evidence type="ECO:0000259" key="4">
    <source>
        <dbReference type="PROSITE" id="PS51676"/>
    </source>
</evidence>
<dbReference type="AlphaFoldDB" id="A0AAW1CG88"/>
<dbReference type="InterPro" id="IPR032835">
    <property type="entry name" value="RhoGAP-FF1"/>
</dbReference>
<feature type="domain" description="PG1 pseudoGTPase" evidence="5">
    <location>
        <begin position="605"/>
        <end position="781"/>
    </location>
</feature>
<organism evidence="7 8">
    <name type="scientific">Rhynocoris fuscipes</name>
    <dbReference type="NCBI Taxonomy" id="488301"/>
    <lineage>
        <taxon>Eukaryota</taxon>
        <taxon>Metazoa</taxon>
        <taxon>Ecdysozoa</taxon>
        <taxon>Arthropoda</taxon>
        <taxon>Hexapoda</taxon>
        <taxon>Insecta</taxon>
        <taxon>Pterygota</taxon>
        <taxon>Neoptera</taxon>
        <taxon>Paraneoptera</taxon>
        <taxon>Hemiptera</taxon>
        <taxon>Heteroptera</taxon>
        <taxon>Panheteroptera</taxon>
        <taxon>Cimicomorpha</taxon>
        <taxon>Reduviidae</taxon>
        <taxon>Harpactorinae</taxon>
        <taxon>Harpactorini</taxon>
        <taxon>Rhynocoris</taxon>
    </lineage>
</organism>
<evidence type="ECO:0000256" key="1">
    <source>
        <dbReference type="ARBA" id="ARBA00022468"/>
    </source>
</evidence>
<dbReference type="Pfam" id="PF16512">
    <property type="entry name" value="RhoGAP-FF1"/>
    <property type="match status" value="1"/>
</dbReference>
<reference evidence="7 8" key="1">
    <citation type="submission" date="2022-12" db="EMBL/GenBank/DDBJ databases">
        <title>Chromosome-level genome assembly of true bugs.</title>
        <authorList>
            <person name="Ma L."/>
            <person name="Li H."/>
        </authorList>
    </citation>
    <scope>NUCLEOTIDE SEQUENCE [LARGE SCALE GENOMIC DNA]</scope>
    <source>
        <strain evidence="7">Lab_2022b</strain>
    </source>
</reference>
<dbReference type="GO" id="GO:0005525">
    <property type="term" value="F:GTP binding"/>
    <property type="evidence" value="ECO:0007669"/>
    <property type="project" value="InterPro"/>
</dbReference>
<evidence type="ECO:0000256" key="3">
    <source>
        <dbReference type="SAM" id="MobiDB-lite"/>
    </source>
</evidence>
<dbReference type="InterPro" id="IPR036517">
    <property type="entry name" value="FF_domain_sf"/>
</dbReference>
<proteinExistence type="predicted"/>